<dbReference type="RefSeq" id="WP_211423984.1">
    <property type="nucleotide sequence ID" value="NZ_CP072643.1"/>
</dbReference>
<dbReference type="PANTHER" id="PTHR42954">
    <property type="entry name" value="FE(2+) TRANSPORT PROTEIN A"/>
    <property type="match status" value="1"/>
</dbReference>
<organism evidence="3 4">
    <name type="scientific">Chloracidobacterium sp. N</name>
    <dbReference type="NCBI Taxonomy" id="2821540"/>
    <lineage>
        <taxon>Bacteria</taxon>
        <taxon>Pseudomonadati</taxon>
        <taxon>Acidobacteriota</taxon>
        <taxon>Terriglobia</taxon>
        <taxon>Terriglobales</taxon>
        <taxon>Acidobacteriaceae</taxon>
        <taxon>Chloracidobacterium</taxon>
        <taxon>Chloracidobacterium aggregatum</taxon>
    </lineage>
</organism>
<keyword evidence="1" id="KW-0408">Iron</keyword>
<dbReference type="InterPro" id="IPR008988">
    <property type="entry name" value="Transcriptional_repressor_C"/>
</dbReference>
<dbReference type="PANTHER" id="PTHR42954:SF2">
    <property type="entry name" value="FE(2+) TRANSPORT PROTEIN A"/>
    <property type="match status" value="1"/>
</dbReference>
<reference evidence="3 4" key="1">
    <citation type="submission" date="2021-03" db="EMBL/GenBank/DDBJ databases">
        <title>Genomic and phenotypic characterization of Chloracidobacterium isolates provides evidence for multiple species.</title>
        <authorList>
            <person name="Saini M.K."/>
            <person name="Costas A.M.G."/>
            <person name="Tank M."/>
            <person name="Bryant D.A."/>
        </authorList>
    </citation>
    <scope>NUCLEOTIDE SEQUENCE [LARGE SCALE GENOMIC DNA]</scope>
    <source>
        <strain evidence="3 4">N</strain>
    </source>
</reference>
<evidence type="ECO:0000313" key="3">
    <source>
        <dbReference type="EMBL" id="QUV95786.1"/>
    </source>
</evidence>
<evidence type="ECO:0000259" key="2">
    <source>
        <dbReference type="SMART" id="SM00899"/>
    </source>
</evidence>
<dbReference type="InterPro" id="IPR052713">
    <property type="entry name" value="FeoA"/>
</dbReference>
<dbReference type="Pfam" id="PF04023">
    <property type="entry name" value="FeoA"/>
    <property type="match status" value="1"/>
</dbReference>
<dbReference type="InterPro" id="IPR007167">
    <property type="entry name" value="Fe-transptr_FeoA-like"/>
</dbReference>
<dbReference type="InterPro" id="IPR038157">
    <property type="entry name" value="FeoA_core_dom"/>
</dbReference>
<accession>A0ABX8B854</accession>
<dbReference type="Proteomes" id="UP000677668">
    <property type="component" value="Chromosome 2"/>
</dbReference>
<evidence type="ECO:0000313" key="4">
    <source>
        <dbReference type="Proteomes" id="UP000677668"/>
    </source>
</evidence>
<dbReference type="Gene3D" id="2.30.30.90">
    <property type="match status" value="1"/>
</dbReference>
<proteinExistence type="predicted"/>
<evidence type="ECO:0000256" key="1">
    <source>
        <dbReference type="ARBA" id="ARBA00023004"/>
    </source>
</evidence>
<gene>
    <name evidence="3" type="ORF">J8C05_13300</name>
</gene>
<sequence>MTLDALAIGATARVERVRGGRAIAQRLQEMGLTTGVVVKLIRVAPLGDPLEIELRGYRLSLRKDEAAAIEVSPGE</sequence>
<feature type="domain" description="Ferrous iron transporter FeoA-like" evidence="2">
    <location>
        <begin position="1"/>
        <end position="73"/>
    </location>
</feature>
<protein>
    <submittedName>
        <fullName evidence="3">Ferrous iron transport protein A</fullName>
    </submittedName>
</protein>
<keyword evidence="4" id="KW-1185">Reference proteome</keyword>
<dbReference type="EMBL" id="CP072643">
    <property type="protein sequence ID" value="QUV95786.1"/>
    <property type="molecule type" value="Genomic_DNA"/>
</dbReference>
<dbReference type="SMART" id="SM00899">
    <property type="entry name" value="FeoA"/>
    <property type="match status" value="1"/>
</dbReference>
<name>A0ABX8B854_9BACT</name>
<dbReference type="SUPFAM" id="SSF50037">
    <property type="entry name" value="C-terminal domain of transcriptional repressors"/>
    <property type="match status" value="1"/>
</dbReference>